<reference evidence="4" key="1">
    <citation type="journal article" date="2023" name="Int. J. Syst. Evol. Microbiol.">
        <title>Claveliimonas bilis gen. nov., sp. nov., deoxycholic acid-producing bacteria isolated from human faeces, and reclassification of Sellimonas monacensis Zenner et al. 2021 as Claveliimonas monacensis comb. nov.</title>
        <authorList>
            <person name="Hisatomi A."/>
            <person name="Kastawa N.W.E.P.G."/>
            <person name="Song I."/>
            <person name="Ohkuma M."/>
            <person name="Fukiya S."/>
            <person name="Sakamoto M."/>
        </authorList>
    </citation>
    <scope>NUCLEOTIDE SEQUENCE [LARGE SCALE GENOMIC DNA]</scope>
    <source>
        <strain evidence="4">12BBH14</strain>
    </source>
</reference>
<evidence type="ECO:0000256" key="2">
    <source>
        <dbReference type="ARBA" id="ARBA00023235"/>
    </source>
</evidence>
<dbReference type="Proteomes" id="UP001305815">
    <property type="component" value="Chromosome"/>
</dbReference>
<dbReference type="InterPro" id="IPR000056">
    <property type="entry name" value="Ribul_P_3_epim-like"/>
</dbReference>
<dbReference type="InterPro" id="IPR013785">
    <property type="entry name" value="Aldolase_TIM"/>
</dbReference>
<dbReference type="Gene3D" id="3.20.20.70">
    <property type="entry name" value="Aldolase class I"/>
    <property type="match status" value="1"/>
</dbReference>
<keyword evidence="2" id="KW-0413">Isomerase</keyword>
<dbReference type="Pfam" id="PF00834">
    <property type="entry name" value="Ribul_P_3_epim"/>
    <property type="match status" value="1"/>
</dbReference>
<accession>A0ABM8IAN2</accession>
<sequence length="226" mass="25732">MKVEFAPSLMCMDFLEIRRQMEVLNRRADLLHVDIMDGHYCKNLAFSPDLLAAIKGIAQKPIDVHLMMTEPLDWIKKVAEAGADYISPHAETINTNAYRVLNLIEETGCKKGVVLNPATTLESVRHYLNRIDLLTIMTVDVGFAGQPFIDEMLEKIKQAKQWKTEYGFRYKIQVDGSCNSKSFQKLYKAGAEVFIVGYSGVFDLDEDLEKGWNKMLEIFENEIGEA</sequence>
<dbReference type="NCBIfam" id="NF007266">
    <property type="entry name" value="PRK09722.1"/>
    <property type="match status" value="1"/>
</dbReference>
<gene>
    <name evidence="3" type="ORF">Lac1_25590</name>
</gene>
<evidence type="ECO:0000313" key="4">
    <source>
        <dbReference type="Proteomes" id="UP001305815"/>
    </source>
</evidence>
<organism evidence="3 4">
    <name type="scientific">Claveliimonas bilis</name>
    <dbReference type="NCBI Taxonomy" id="3028070"/>
    <lineage>
        <taxon>Bacteria</taxon>
        <taxon>Bacillati</taxon>
        <taxon>Bacillota</taxon>
        <taxon>Clostridia</taxon>
        <taxon>Lachnospirales</taxon>
        <taxon>Lachnospiraceae</taxon>
        <taxon>Claveliimonas</taxon>
    </lineage>
</organism>
<evidence type="ECO:0000256" key="1">
    <source>
        <dbReference type="ARBA" id="ARBA00022723"/>
    </source>
</evidence>
<dbReference type="CDD" id="cd00429">
    <property type="entry name" value="RPE"/>
    <property type="match status" value="1"/>
</dbReference>
<proteinExistence type="predicted"/>
<dbReference type="EMBL" id="AP027742">
    <property type="protein sequence ID" value="BDZ78376.1"/>
    <property type="molecule type" value="Genomic_DNA"/>
</dbReference>
<keyword evidence="1" id="KW-0479">Metal-binding</keyword>
<dbReference type="InterPro" id="IPR011060">
    <property type="entry name" value="RibuloseP-bd_barrel"/>
</dbReference>
<dbReference type="NCBIfam" id="NF004076">
    <property type="entry name" value="PRK05581.1-4"/>
    <property type="match status" value="1"/>
</dbReference>
<name>A0ABM8IAN2_9FIRM</name>
<protein>
    <submittedName>
        <fullName evidence="3">Allulose-6-phosphate 3-epimerase</fullName>
    </submittedName>
</protein>
<keyword evidence="4" id="KW-1185">Reference proteome</keyword>
<dbReference type="PANTHER" id="PTHR11749">
    <property type="entry name" value="RIBULOSE-5-PHOSPHATE-3-EPIMERASE"/>
    <property type="match status" value="1"/>
</dbReference>
<evidence type="ECO:0000313" key="3">
    <source>
        <dbReference type="EMBL" id="BDZ78376.1"/>
    </source>
</evidence>
<dbReference type="SUPFAM" id="SSF51366">
    <property type="entry name" value="Ribulose-phoshate binding barrel"/>
    <property type="match status" value="1"/>
</dbReference>